<feature type="region of interest" description="Disordered" evidence="1">
    <location>
        <begin position="214"/>
        <end position="324"/>
    </location>
</feature>
<proteinExistence type="predicted"/>
<evidence type="ECO:0000313" key="3">
    <source>
        <dbReference type="Proteomes" id="UP001189429"/>
    </source>
</evidence>
<feature type="non-terminal residue" evidence="2">
    <location>
        <position position="1"/>
    </location>
</feature>
<feature type="region of interest" description="Disordered" evidence="1">
    <location>
        <begin position="36"/>
        <end position="68"/>
    </location>
</feature>
<feature type="non-terminal residue" evidence="2">
    <location>
        <position position="324"/>
    </location>
</feature>
<accession>A0ABN9WTN7</accession>
<name>A0ABN9WTN7_9DINO</name>
<sequence>RETAALAHDAARWQATGAAELSGENGLEARRQLKIEHERTGNRRAARPQFILSPQDKRAKDRESGIEVSQSLTAREAIVAEQADQTGAPDGRVFAASAARDGAANVGGPAPIDSGSDGHLCRRKFAPEAPVNGAVGAPRILGVQQRPQPVAGLRGAEITTQEVIKATAGFLVADAIDDLPSMGKLLRYGPRFNLSLEDGPYLTKGHRGAQLELERNSPRPLIASAGPAGAGRRRGAAGQPAKAPALAADSPASALRMRSRELRAPIYGAKTGLRERPIAAEAAHRRAAAEAGHRLDVKEQPGTKHDPVEASQPPAPKTPSAEEE</sequence>
<protein>
    <submittedName>
        <fullName evidence="2">Uncharacterized protein</fullName>
    </submittedName>
</protein>
<feature type="compositionally biased region" description="Basic and acidic residues" evidence="1">
    <location>
        <begin position="272"/>
        <end position="308"/>
    </location>
</feature>
<comment type="caution">
    <text evidence="2">The sequence shown here is derived from an EMBL/GenBank/DDBJ whole genome shotgun (WGS) entry which is preliminary data.</text>
</comment>
<feature type="compositionally biased region" description="Basic and acidic residues" evidence="1">
    <location>
        <begin position="55"/>
        <end position="65"/>
    </location>
</feature>
<evidence type="ECO:0000313" key="2">
    <source>
        <dbReference type="EMBL" id="CAK0888691.1"/>
    </source>
</evidence>
<keyword evidence="3" id="KW-1185">Reference proteome</keyword>
<feature type="compositionally biased region" description="Low complexity" evidence="1">
    <location>
        <begin position="236"/>
        <end position="254"/>
    </location>
</feature>
<gene>
    <name evidence="2" type="ORF">PCOR1329_LOCUS69429</name>
</gene>
<reference evidence="2" key="1">
    <citation type="submission" date="2023-10" db="EMBL/GenBank/DDBJ databases">
        <authorList>
            <person name="Chen Y."/>
            <person name="Shah S."/>
            <person name="Dougan E. K."/>
            <person name="Thang M."/>
            <person name="Chan C."/>
        </authorList>
    </citation>
    <scope>NUCLEOTIDE SEQUENCE [LARGE SCALE GENOMIC DNA]</scope>
</reference>
<organism evidence="2 3">
    <name type="scientific">Prorocentrum cordatum</name>
    <dbReference type="NCBI Taxonomy" id="2364126"/>
    <lineage>
        <taxon>Eukaryota</taxon>
        <taxon>Sar</taxon>
        <taxon>Alveolata</taxon>
        <taxon>Dinophyceae</taxon>
        <taxon>Prorocentrales</taxon>
        <taxon>Prorocentraceae</taxon>
        <taxon>Prorocentrum</taxon>
    </lineage>
</organism>
<dbReference type="EMBL" id="CAUYUJ010019115">
    <property type="protein sequence ID" value="CAK0888691.1"/>
    <property type="molecule type" value="Genomic_DNA"/>
</dbReference>
<evidence type="ECO:0000256" key="1">
    <source>
        <dbReference type="SAM" id="MobiDB-lite"/>
    </source>
</evidence>
<dbReference type="Proteomes" id="UP001189429">
    <property type="component" value="Unassembled WGS sequence"/>
</dbReference>